<feature type="domain" description="MARVEL" evidence="6">
    <location>
        <begin position="18"/>
        <end position="144"/>
    </location>
</feature>
<keyword evidence="8" id="KW-1185">Reference proteome</keyword>
<evidence type="ECO:0000256" key="4">
    <source>
        <dbReference type="ARBA" id="ARBA00023136"/>
    </source>
</evidence>
<evidence type="ECO:0000313" key="8">
    <source>
        <dbReference type="Proteomes" id="UP000245942"/>
    </source>
</evidence>
<dbReference type="STRING" id="1684307.A0A316UI05"/>
<feature type="transmembrane region" description="Helical" evidence="5">
    <location>
        <begin position="132"/>
        <end position="156"/>
    </location>
</feature>
<keyword evidence="3 5" id="KW-1133">Transmembrane helix</keyword>
<dbReference type="GO" id="GO:0016020">
    <property type="term" value="C:membrane"/>
    <property type="evidence" value="ECO:0007669"/>
    <property type="project" value="UniProtKB-SubCell"/>
</dbReference>
<reference evidence="7 8" key="1">
    <citation type="journal article" date="2018" name="Mol. Biol. Evol.">
        <title>Broad Genomic Sampling Reveals a Smut Pathogenic Ancestry of the Fungal Clade Ustilaginomycotina.</title>
        <authorList>
            <person name="Kijpornyongpan T."/>
            <person name="Mondo S.J."/>
            <person name="Barry K."/>
            <person name="Sandor L."/>
            <person name="Lee J."/>
            <person name="Lipzen A."/>
            <person name="Pangilinan J."/>
            <person name="LaButti K."/>
            <person name="Hainaut M."/>
            <person name="Henrissat B."/>
            <person name="Grigoriev I.V."/>
            <person name="Spatafora J.W."/>
            <person name="Aime M.C."/>
        </authorList>
    </citation>
    <scope>NUCLEOTIDE SEQUENCE [LARGE SCALE GENOMIC DNA]</scope>
    <source>
        <strain evidence="7 8">MCA 4718</strain>
    </source>
</reference>
<dbReference type="Proteomes" id="UP000245942">
    <property type="component" value="Unassembled WGS sequence"/>
</dbReference>
<dbReference type="Pfam" id="PF01284">
    <property type="entry name" value="MARVEL"/>
    <property type="match status" value="1"/>
</dbReference>
<organism evidence="7 8">
    <name type="scientific">Pseudomicrostroma glucosiphilum</name>
    <dbReference type="NCBI Taxonomy" id="1684307"/>
    <lineage>
        <taxon>Eukaryota</taxon>
        <taxon>Fungi</taxon>
        <taxon>Dikarya</taxon>
        <taxon>Basidiomycota</taxon>
        <taxon>Ustilaginomycotina</taxon>
        <taxon>Exobasidiomycetes</taxon>
        <taxon>Microstromatales</taxon>
        <taxon>Microstromatales incertae sedis</taxon>
        <taxon>Pseudomicrostroma</taxon>
    </lineage>
</organism>
<dbReference type="RefSeq" id="XP_025350723.1">
    <property type="nucleotide sequence ID" value="XM_025495173.1"/>
</dbReference>
<dbReference type="AlphaFoldDB" id="A0A316UI05"/>
<dbReference type="EMBL" id="KZ819321">
    <property type="protein sequence ID" value="PWN23563.1"/>
    <property type="molecule type" value="Genomic_DNA"/>
</dbReference>
<proteinExistence type="predicted"/>
<evidence type="ECO:0000256" key="5">
    <source>
        <dbReference type="SAM" id="Phobius"/>
    </source>
</evidence>
<protein>
    <recommendedName>
        <fullName evidence="6">MARVEL domain-containing protein</fullName>
    </recommendedName>
</protein>
<evidence type="ECO:0000256" key="2">
    <source>
        <dbReference type="ARBA" id="ARBA00022692"/>
    </source>
</evidence>
<feature type="transmembrane region" description="Helical" evidence="5">
    <location>
        <begin position="12"/>
        <end position="35"/>
    </location>
</feature>
<name>A0A316UI05_9BASI</name>
<keyword evidence="2 5" id="KW-0812">Transmembrane</keyword>
<comment type="subcellular location">
    <subcellularLocation>
        <location evidence="1">Membrane</location>
        <topology evidence="1">Multi-pass membrane protein</topology>
    </subcellularLocation>
</comment>
<sequence>MVDLGSHIRRGHPAAFGLLAFISLIVGIISAVITADYENNDTGANGNYTGLVTRVHFAVFYGWWTFVFSIIYLALFLTGVGGVVTSIAGHGIWLLLTWIFWLAGAGALADTLGTSCGTSRYYYCNSLQALHAFSWIGWILLTLMLVVVAAIGGGAFRGGRGLKDGLSEA</sequence>
<keyword evidence="4 5" id="KW-0472">Membrane</keyword>
<evidence type="ECO:0000256" key="1">
    <source>
        <dbReference type="ARBA" id="ARBA00004141"/>
    </source>
</evidence>
<feature type="transmembrane region" description="Helical" evidence="5">
    <location>
        <begin position="55"/>
        <end position="80"/>
    </location>
</feature>
<gene>
    <name evidence="7" type="ORF">BCV69DRAFT_3151</name>
</gene>
<evidence type="ECO:0000313" key="7">
    <source>
        <dbReference type="EMBL" id="PWN23563.1"/>
    </source>
</evidence>
<dbReference type="GeneID" id="37016907"/>
<feature type="transmembrane region" description="Helical" evidence="5">
    <location>
        <begin position="92"/>
        <end position="112"/>
    </location>
</feature>
<dbReference type="InterPro" id="IPR008253">
    <property type="entry name" value="Marvel"/>
</dbReference>
<accession>A0A316UI05</accession>
<evidence type="ECO:0000256" key="3">
    <source>
        <dbReference type="ARBA" id="ARBA00022989"/>
    </source>
</evidence>
<evidence type="ECO:0000259" key="6">
    <source>
        <dbReference type="Pfam" id="PF01284"/>
    </source>
</evidence>
<dbReference type="OrthoDB" id="2117453at2759"/>